<dbReference type="OrthoDB" id="1666796at2759"/>
<protein>
    <submittedName>
        <fullName evidence="10">Transmembrane 9 superfamily member 8</fullName>
    </submittedName>
</protein>
<dbReference type="Pfam" id="PF02990">
    <property type="entry name" value="EMP70"/>
    <property type="match status" value="1"/>
</dbReference>
<evidence type="ECO:0000256" key="4">
    <source>
        <dbReference type="ARBA" id="ARBA00022692"/>
    </source>
</evidence>
<evidence type="ECO:0000256" key="2">
    <source>
        <dbReference type="ARBA" id="ARBA00004653"/>
    </source>
</evidence>
<dbReference type="EMBL" id="CACTIH010007269">
    <property type="protein sequence ID" value="CAA3007131.1"/>
    <property type="molecule type" value="Genomic_DNA"/>
</dbReference>
<evidence type="ECO:0000256" key="7">
    <source>
        <dbReference type="ARBA" id="ARBA00022989"/>
    </source>
</evidence>
<dbReference type="InterPro" id="IPR004240">
    <property type="entry name" value="EMP70"/>
</dbReference>
<reference evidence="10 11" key="1">
    <citation type="submission" date="2019-12" db="EMBL/GenBank/DDBJ databases">
        <authorList>
            <person name="Alioto T."/>
            <person name="Alioto T."/>
            <person name="Gomez Garrido J."/>
        </authorList>
    </citation>
    <scope>NUCLEOTIDE SEQUENCE [LARGE SCALE GENOMIC DNA]</scope>
</reference>
<dbReference type="Proteomes" id="UP000594638">
    <property type="component" value="Unassembled WGS sequence"/>
</dbReference>
<keyword evidence="8" id="KW-0333">Golgi apparatus</keyword>
<evidence type="ECO:0000256" key="8">
    <source>
        <dbReference type="ARBA" id="ARBA00023034"/>
    </source>
</evidence>
<dbReference type="GO" id="GO:0010008">
    <property type="term" value="C:endosome membrane"/>
    <property type="evidence" value="ECO:0007669"/>
    <property type="project" value="UniProtKB-SubCell"/>
</dbReference>
<keyword evidence="5" id="KW-0732">Signal</keyword>
<dbReference type="AlphaFoldDB" id="A0A8S0TP95"/>
<evidence type="ECO:0000256" key="9">
    <source>
        <dbReference type="ARBA" id="ARBA00023136"/>
    </source>
</evidence>
<comment type="similarity">
    <text evidence="3">Belongs to the nonaspanin (TM9SF) (TC 9.A.2) family.</text>
</comment>
<keyword evidence="6" id="KW-0967">Endosome</keyword>
<proteinExistence type="inferred from homology"/>
<evidence type="ECO:0000256" key="1">
    <source>
        <dbReference type="ARBA" id="ARBA00004337"/>
    </source>
</evidence>
<comment type="caution">
    <text evidence="10">The sequence shown here is derived from an EMBL/GenBank/DDBJ whole genome shotgun (WGS) entry which is preliminary data.</text>
</comment>
<keyword evidence="4 10" id="KW-0812">Transmembrane</keyword>
<comment type="subcellular location">
    <subcellularLocation>
        <location evidence="1">Endosome membrane</location>
        <topology evidence="1">Multi-pass membrane protein</topology>
    </subcellularLocation>
    <subcellularLocation>
        <location evidence="2">Golgi apparatus membrane</location>
        <topology evidence="2">Multi-pass membrane protein</topology>
    </subcellularLocation>
</comment>
<evidence type="ECO:0000256" key="6">
    <source>
        <dbReference type="ARBA" id="ARBA00022753"/>
    </source>
</evidence>
<keyword evidence="7" id="KW-1133">Transmembrane helix</keyword>
<accession>A0A8S0TP95</accession>
<keyword evidence="11" id="KW-1185">Reference proteome</keyword>
<evidence type="ECO:0000313" key="11">
    <source>
        <dbReference type="Proteomes" id="UP000594638"/>
    </source>
</evidence>
<evidence type="ECO:0000256" key="3">
    <source>
        <dbReference type="ARBA" id="ARBA00005227"/>
    </source>
</evidence>
<gene>
    <name evidence="10" type="ORF">OLEA9_A014587</name>
</gene>
<sequence>MVAMIMLRTLYCDISKYNQLETQEEAQEETGWKSVHGDVSVLWDDSSYHDLCFARVPIPFEQRRIDDSYASSLGIHGPFCWICLGSFLHDVQGNRMEENYSSNSFHVPRNHFRHILCVEWFNLG</sequence>
<name>A0A8S0TP95_OLEEU</name>
<dbReference type="GO" id="GO:0000139">
    <property type="term" value="C:Golgi membrane"/>
    <property type="evidence" value="ECO:0007669"/>
    <property type="project" value="UniProtKB-SubCell"/>
</dbReference>
<keyword evidence="9" id="KW-0472">Membrane</keyword>
<evidence type="ECO:0000313" key="10">
    <source>
        <dbReference type="EMBL" id="CAA3007131.1"/>
    </source>
</evidence>
<dbReference type="Gramene" id="OE9A014587T1">
    <property type="protein sequence ID" value="OE9A014587C1"/>
    <property type="gene ID" value="OE9A014587"/>
</dbReference>
<organism evidence="10 11">
    <name type="scientific">Olea europaea subsp. europaea</name>
    <dbReference type="NCBI Taxonomy" id="158383"/>
    <lineage>
        <taxon>Eukaryota</taxon>
        <taxon>Viridiplantae</taxon>
        <taxon>Streptophyta</taxon>
        <taxon>Embryophyta</taxon>
        <taxon>Tracheophyta</taxon>
        <taxon>Spermatophyta</taxon>
        <taxon>Magnoliopsida</taxon>
        <taxon>eudicotyledons</taxon>
        <taxon>Gunneridae</taxon>
        <taxon>Pentapetalae</taxon>
        <taxon>asterids</taxon>
        <taxon>lamiids</taxon>
        <taxon>Lamiales</taxon>
        <taxon>Oleaceae</taxon>
        <taxon>Oleeae</taxon>
        <taxon>Olea</taxon>
    </lineage>
</organism>
<evidence type="ECO:0000256" key="5">
    <source>
        <dbReference type="ARBA" id="ARBA00022729"/>
    </source>
</evidence>